<dbReference type="AlphaFoldDB" id="A0A5P9CR01"/>
<evidence type="ECO:0000313" key="2">
    <source>
        <dbReference type="Proteomes" id="UP000326936"/>
    </source>
</evidence>
<sequence>MNKNNLLAILFISVPSVADTLSIVPEIKSGLPAVMNEPVLYQAPQFDYFNLADGYLEQRAEAIAKLPMALSDIERVCIQTSYSGIDHSGIDPSSSDQSGILIYTYAEDNSGNKIHNTTIGDRVNLETVSKHCIDESNWVYDNWLADKSMTFTPYSSSSALITDVRVIIDGELSLSQVPTEFTEQYYDFITKVGFDQSANFYHPDDISGLKDVLVSGLEHNDSSIKFIKNMAFGNTVSKEDIVLMSGLDFMNQFLSILGQASGSNTANLESFKVINVFDHNDKKYVNVEKQERLFGKRITRNEVVILKKYSSQWLLELPESLKNMLDN</sequence>
<accession>A0A5P9CR01</accession>
<reference evidence="1 2" key="1">
    <citation type="submission" date="2019-10" db="EMBL/GenBank/DDBJ databases">
        <title>Complete genome sequence of Vibrio sp. strain THAF100, isolated from non-filtered water from the water column of tank 6 of a marine aquarium containing stony-coral fragments. Water maintained at 26 degree C.</title>
        <authorList>
            <person name="Ruckert C."/>
            <person name="Franco A."/>
            <person name="Kalinowski J."/>
            <person name="Glaeser S."/>
        </authorList>
    </citation>
    <scope>NUCLEOTIDE SEQUENCE [LARGE SCALE GENOMIC DNA]</scope>
    <source>
        <strain evidence="1 2">THAF100</strain>
        <plasmid evidence="2">pthaf100_a</plasmid>
    </source>
</reference>
<dbReference type="OrthoDB" id="5849709at2"/>
<evidence type="ECO:0000313" key="1">
    <source>
        <dbReference type="EMBL" id="QFT28217.1"/>
    </source>
</evidence>
<dbReference type="EMBL" id="CP045351">
    <property type="protein sequence ID" value="QFT28217.1"/>
    <property type="molecule type" value="Genomic_DNA"/>
</dbReference>
<dbReference type="Proteomes" id="UP000326936">
    <property type="component" value="Plasmid pTHAF100_a"/>
</dbReference>
<protein>
    <submittedName>
        <fullName evidence="1">Uncharacterized protein</fullName>
    </submittedName>
</protein>
<name>A0A5P9CR01_9VIBR</name>
<dbReference type="KEGG" id="vaq:FIV01_17640"/>
<organism evidence="1 2">
    <name type="scientific">Vibrio aquimaris</name>
    <dbReference type="NCBI Taxonomy" id="2587862"/>
    <lineage>
        <taxon>Bacteria</taxon>
        <taxon>Pseudomonadati</taxon>
        <taxon>Pseudomonadota</taxon>
        <taxon>Gammaproteobacteria</taxon>
        <taxon>Vibrionales</taxon>
        <taxon>Vibrionaceae</taxon>
        <taxon>Vibrio</taxon>
    </lineage>
</organism>
<gene>
    <name evidence="1" type="ORF">FIV01_17640</name>
</gene>
<keyword evidence="1" id="KW-0614">Plasmid</keyword>
<geneLocation type="plasmid" evidence="2">
    <name>pthaf100_a</name>
</geneLocation>
<dbReference type="RefSeq" id="WP_152432250.1">
    <property type="nucleotide sequence ID" value="NZ_CBCSDK010000029.1"/>
</dbReference>
<keyword evidence="2" id="KW-1185">Reference proteome</keyword>
<proteinExistence type="predicted"/>